<evidence type="ECO:0000256" key="1">
    <source>
        <dbReference type="SAM" id="MobiDB-lite"/>
    </source>
</evidence>
<dbReference type="RefSeq" id="WP_380550802.1">
    <property type="nucleotide sequence ID" value="NZ_JBHEZY010000003.1"/>
</dbReference>
<feature type="region of interest" description="Disordered" evidence="1">
    <location>
        <begin position="191"/>
        <end position="289"/>
    </location>
</feature>
<feature type="compositionally biased region" description="Acidic residues" evidence="1">
    <location>
        <begin position="279"/>
        <end position="289"/>
    </location>
</feature>
<gene>
    <name evidence="2" type="ORF">ACEZDB_09225</name>
</gene>
<protein>
    <recommendedName>
        <fullName evidence="4">DUF222 domain-containing protein</fullName>
    </recommendedName>
</protein>
<name>A0ABV6WXX8_9ACTN</name>
<evidence type="ECO:0000313" key="2">
    <source>
        <dbReference type="EMBL" id="MFC1430839.1"/>
    </source>
</evidence>
<sequence>MAFSADELRVMRRALAQVLHPPNQALALAPNPPALPPGATDRKLARVPDRSGWIEDVQEVLRLAESIDEAVEEAGRMRAFALADLVRYRSALPGSAAGYLERLRESVADGYVPDAEDLSALRTLTALPCAPAERVRRLALRSRCGELAEAAVRRRLTAPPAPPRPSALPASARVADVRVAGLRAGSGAAALSAGVGGGNPGNVAEFARPARPQRLREQPRPFPIRPGGPAMDPYDSAPRSVDPRPGGPAPKDPAERGRPIPTPGDLWPRGVRRERGERGEEDELATGTG</sequence>
<evidence type="ECO:0000313" key="3">
    <source>
        <dbReference type="Proteomes" id="UP001592530"/>
    </source>
</evidence>
<proteinExistence type="predicted"/>
<dbReference type="EMBL" id="JBHEZY010000003">
    <property type="protein sequence ID" value="MFC1430839.1"/>
    <property type="molecule type" value="Genomic_DNA"/>
</dbReference>
<organism evidence="2 3">
    <name type="scientific">Streptacidiphilus alkalitolerans</name>
    <dbReference type="NCBI Taxonomy" id="3342712"/>
    <lineage>
        <taxon>Bacteria</taxon>
        <taxon>Bacillati</taxon>
        <taxon>Actinomycetota</taxon>
        <taxon>Actinomycetes</taxon>
        <taxon>Kitasatosporales</taxon>
        <taxon>Streptomycetaceae</taxon>
        <taxon>Streptacidiphilus</taxon>
    </lineage>
</organism>
<accession>A0ABV6WXX8</accession>
<evidence type="ECO:0008006" key="4">
    <source>
        <dbReference type="Google" id="ProtNLM"/>
    </source>
</evidence>
<reference evidence="2 3" key="1">
    <citation type="submission" date="2024-09" db="EMBL/GenBank/DDBJ databases">
        <authorList>
            <person name="Lee S.D."/>
        </authorList>
    </citation>
    <scope>NUCLEOTIDE SEQUENCE [LARGE SCALE GENOMIC DNA]</scope>
    <source>
        <strain evidence="2 3">N1-3</strain>
    </source>
</reference>
<dbReference type="Proteomes" id="UP001592530">
    <property type="component" value="Unassembled WGS sequence"/>
</dbReference>
<comment type="caution">
    <text evidence="2">The sequence shown here is derived from an EMBL/GenBank/DDBJ whole genome shotgun (WGS) entry which is preliminary data.</text>
</comment>